<accession>A0ABS9Y9M3</accession>
<protein>
    <submittedName>
        <fullName evidence="2">Uncharacterized protein</fullName>
    </submittedName>
</protein>
<gene>
    <name evidence="2" type="ORF">MQP27_16000</name>
</gene>
<organism evidence="2 3">
    <name type="scientific">Streptomyces cylindrosporus</name>
    <dbReference type="NCBI Taxonomy" id="2927583"/>
    <lineage>
        <taxon>Bacteria</taxon>
        <taxon>Bacillati</taxon>
        <taxon>Actinomycetota</taxon>
        <taxon>Actinomycetes</taxon>
        <taxon>Kitasatosporales</taxon>
        <taxon>Streptomycetaceae</taxon>
        <taxon>Streptomyces</taxon>
    </lineage>
</organism>
<keyword evidence="1" id="KW-0175">Coiled coil</keyword>
<reference evidence="2" key="1">
    <citation type="submission" date="2022-03" db="EMBL/GenBank/DDBJ databases">
        <title>Streptomyces 7R015 and 7R016 isolated from Barleria lupulina in Thailand.</title>
        <authorList>
            <person name="Kanchanasin P."/>
            <person name="Phongsopitanun W."/>
            <person name="Tanasupawat S."/>
        </authorList>
    </citation>
    <scope>NUCLEOTIDE SEQUENCE</scope>
    <source>
        <strain evidence="2">7R015</strain>
    </source>
</reference>
<dbReference type="Proteomes" id="UP001165269">
    <property type="component" value="Unassembled WGS sequence"/>
</dbReference>
<evidence type="ECO:0000256" key="1">
    <source>
        <dbReference type="SAM" id="Coils"/>
    </source>
</evidence>
<name>A0ABS9Y9M3_9ACTN</name>
<dbReference type="RefSeq" id="WP_242765810.1">
    <property type="nucleotide sequence ID" value="NZ_JALDAY010000004.1"/>
</dbReference>
<sequence>MSTALPSPRGSSEVERGDVAEVVALGNALTELFNALEMSQSAYAVRIHRDKSTVSRFLRGKKVASQDFVDRLVREVERRRGTSVKPEARRRLDQLRLAAVKVTDPAAYELEVLRAEMERSHREVDRLARQQEALHLLLERREAEFRAVQGELAQVQQDWREEVALRVRREDGFVGGERASLAEEVARLRADLAEATALRARAEQRCEDLEQRVREMEEELAAREIDAPGALPLPVLQERLKALWEDGKSQEAGRELTEAAQERSVGELVELVSWLDLRGDLVRRNRLAEEVAHTRTVEVVAAFGTALIEVRTRRNPRRRRGTPSPLGCLVDGACAVMSPADLVTLHRNWGRAGQSQSRRSPLQDEVPQRLLNGARPADVAAEVFDLLGPGDQSVLRAMHRDRATPLSGGMLIALVPRLIERGNAELARTCCRALGDLSKRLLEGWRTIPAWGEVALTETDESQIRAFVLMAADQLSAELLAYLFIALAAPRIEYSRKQQEDAERFFQLCVAALYASGRISDVLAVLDEGGFPQTKDKLQTKLREALLTYRA</sequence>
<feature type="coiled-coil region" evidence="1">
    <location>
        <begin position="110"/>
        <end position="226"/>
    </location>
</feature>
<dbReference type="SUPFAM" id="SSF47413">
    <property type="entry name" value="lambda repressor-like DNA-binding domains"/>
    <property type="match status" value="1"/>
</dbReference>
<comment type="caution">
    <text evidence="2">The sequence shown here is derived from an EMBL/GenBank/DDBJ whole genome shotgun (WGS) entry which is preliminary data.</text>
</comment>
<dbReference type="InterPro" id="IPR010982">
    <property type="entry name" value="Lambda_DNA-bd_dom_sf"/>
</dbReference>
<evidence type="ECO:0000313" key="3">
    <source>
        <dbReference type="Proteomes" id="UP001165269"/>
    </source>
</evidence>
<proteinExistence type="predicted"/>
<evidence type="ECO:0000313" key="2">
    <source>
        <dbReference type="EMBL" id="MCI3272611.1"/>
    </source>
</evidence>
<dbReference type="EMBL" id="JALDAY010000004">
    <property type="protein sequence ID" value="MCI3272611.1"/>
    <property type="molecule type" value="Genomic_DNA"/>
</dbReference>
<keyword evidence="3" id="KW-1185">Reference proteome</keyword>